<accession>A0AAF3ECF2</accession>
<proteinExistence type="predicted"/>
<dbReference type="Proteomes" id="UP000887575">
    <property type="component" value="Unassembled WGS sequence"/>
</dbReference>
<protein>
    <submittedName>
        <fullName evidence="2">Uncharacterized protein</fullName>
    </submittedName>
</protein>
<dbReference type="WBParaSite" id="MBELARI_LOCUS11630">
    <property type="protein sequence ID" value="MBELARI_LOCUS11630"/>
    <property type="gene ID" value="MBELARI_LOCUS11630"/>
</dbReference>
<reference evidence="2" key="1">
    <citation type="submission" date="2024-02" db="UniProtKB">
        <authorList>
            <consortium name="WormBaseParasite"/>
        </authorList>
    </citation>
    <scope>IDENTIFICATION</scope>
</reference>
<organism evidence="1 2">
    <name type="scientific">Mesorhabditis belari</name>
    <dbReference type="NCBI Taxonomy" id="2138241"/>
    <lineage>
        <taxon>Eukaryota</taxon>
        <taxon>Metazoa</taxon>
        <taxon>Ecdysozoa</taxon>
        <taxon>Nematoda</taxon>
        <taxon>Chromadorea</taxon>
        <taxon>Rhabditida</taxon>
        <taxon>Rhabditina</taxon>
        <taxon>Rhabditomorpha</taxon>
        <taxon>Rhabditoidea</taxon>
        <taxon>Rhabditidae</taxon>
        <taxon>Mesorhabditinae</taxon>
        <taxon>Mesorhabditis</taxon>
    </lineage>
</organism>
<evidence type="ECO:0000313" key="2">
    <source>
        <dbReference type="WBParaSite" id="MBELARI_LOCUS11630"/>
    </source>
</evidence>
<sequence>MLQEDSPGEKFLAEGGFGRVYKSRKNDIRVYSEYGPDVNHFNANKFHDDAFTQNRVLLEAPNCPENLQKIIFSCYQFDHEKRPKPMDAFLQFSHFTMHEIFPVELQFDFQPYVDPSISKESLVLMNYHFQAKIVCLDGETIEHPSLKNYKEWHEERKSSMPPKTKENQFLTLKQLKIKAIREQFGTQECQEGSRQLVESKEERIARLLEKQETKHYNEFFDFLDKFNIGEMKDQMRKGLEKVAKGNENDVADSEKSLRERLNLMKKASMEIVDICDPDDLELLSDIFDGHLQMF</sequence>
<name>A0AAF3ECF2_9BILA</name>
<dbReference type="AlphaFoldDB" id="A0AAF3ECF2"/>
<keyword evidence="1" id="KW-1185">Reference proteome</keyword>
<evidence type="ECO:0000313" key="1">
    <source>
        <dbReference type="Proteomes" id="UP000887575"/>
    </source>
</evidence>